<comment type="caution">
    <text evidence="2">The sequence shown here is derived from an EMBL/GenBank/DDBJ whole genome shotgun (WGS) entry which is preliminary data.</text>
</comment>
<accession>A0ABS6BRF9</accession>
<organism evidence="2 3">
    <name type="scientific">Clostridium frigoris</name>
    <dbReference type="NCBI Taxonomy" id="205327"/>
    <lineage>
        <taxon>Bacteria</taxon>
        <taxon>Bacillati</taxon>
        <taxon>Bacillota</taxon>
        <taxon>Clostridia</taxon>
        <taxon>Eubacteriales</taxon>
        <taxon>Clostridiaceae</taxon>
        <taxon>Clostridium</taxon>
    </lineage>
</organism>
<dbReference type="PANTHER" id="PTHR30399">
    <property type="entry name" value="UNCHARACTERIZED PROTEIN YGJP"/>
    <property type="match status" value="1"/>
</dbReference>
<feature type="domain" description="YgjP-like metallopeptidase" evidence="1">
    <location>
        <begin position="22"/>
        <end position="230"/>
    </location>
</feature>
<keyword evidence="3" id="KW-1185">Reference proteome</keyword>
<name>A0ABS6BRF9_9CLOT</name>
<dbReference type="InterPro" id="IPR002725">
    <property type="entry name" value="YgjP-like_metallopeptidase"/>
</dbReference>
<evidence type="ECO:0000313" key="3">
    <source>
        <dbReference type="Proteomes" id="UP000776252"/>
    </source>
</evidence>
<sequence length="237" mass="28339">MKLSFKYGTKNIAFNVEYKNRKTMEIAVEPPNIITVTAPIGTSEERVVEKVKCKANWIIQQIYSYKHMHFVHINREFVNGESFMYLGRNYSLQIELDLNIKNTKVKLFRGKFIVTAPNKSEDDIRKAMEVWYRGRAKEMILLKVKYYQRFFNIVPTAIKVKEQKKRWGSCTSKNELLFNWRCIMAKANALDYIIVHEMCHMYHKNHSKEFWELVASVMPDYEIRKEWLKNYGVRMDL</sequence>
<dbReference type="Pfam" id="PF01863">
    <property type="entry name" value="YgjP-like"/>
    <property type="match status" value="1"/>
</dbReference>
<dbReference type="InterPro" id="IPR053136">
    <property type="entry name" value="UTP_pyrophosphatase-like"/>
</dbReference>
<protein>
    <submittedName>
        <fullName evidence="2">M48 family metallopeptidase</fullName>
    </submittedName>
</protein>
<dbReference type="CDD" id="cd07344">
    <property type="entry name" value="M48_yhfN_like"/>
    <property type="match status" value="1"/>
</dbReference>
<evidence type="ECO:0000259" key="1">
    <source>
        <dbReference type="Pfam" id="PF01863"/>
    </source>
</evidence>
<evidence type="ECO:0000313" key="2">
    <source>
        <dbReference type="EMBL" id="MBU3159514.1"/>
    </source>
</evidence>
<proteinExistence type="predicted"/>
<gene>
    <name evidence="2" type="ORF">KPL37_07060</name>
</gene>
<reference evidence="2 3" key="1">
    <citation type="submission" date="2021-06" db="EMBL/GenBank/DDBJ databases">
        <title>Clostridia strains as spoilage organisms.</title>
        <authorList>
            <person name="Wambui J."/>
            <person name="Stephan R."/>
            <person name="Stevens M.J.A."/>
        </authorList>
    </citation>
    <scope>NUCLEOTIDE SEQUENCE [LARGE SCALE GENOMIC DNA]</scope>
    <source>
        <strain evidence="2 3">DSM 14204</strain>
    </source>
</reference>
<dbReference type="Proteomes" id="UP000776252">
    <property type="component" value="Unassembled WGS sequence"/>
</dbReference>
<dbReference type="PANTHER" id="PTHR30399:SF1">
    <property type="entry name" value="UTP PYROPHOSPHATASE"/>
    <property type="match status" value="1"/>
</dbReference>
<dbReference type="EMBL" id="JAHLDV010000010">
    <property type="protein sequence ID" value="MBU3159514.1"/>
    <property type="molecule type" value="Genomic_DNA"/>
</dbReference>
<dbReference type="RefSeq" id="WP_216147143.1">
    <property type="nucleotide sequence ID" value="NZ_JAHLDV010000010.1"/>
</dbReference>